<organism evidence="1 2">
    <name type="scientific">Acidovorax soli</name>
    <dbReference type="NCBI Taxonomy" id="592050"/>
    <lineage>
        <taxon>Bacteria</taxon>
        <taxon>Pseudomonadati</taxon>
        <taxon>Pseudomonadota</taxon>
        <taxon>Betaproteobacteria</taxon>
        <taxon>Burkholderiales</taxon>
        <taxon>Comamonadaceae</taxon>
        <taxon>Acidovorax</taxon>
    </lineage>
</organism>
<proteinExistence type="predicted"/>
<dbReference type="Proteomes" id="UP000575083">
    <property type="component" value="Unassembled WGS sequence"/>
</dbReference>
<accession>A0A7X0PAK6</accession>
<dbReference type="EMBL" id="JACHLK010000002">
    <property type="protein sequence ID" value="MBB6558311.1"/>
    <property type="molecule type" value="Genomic_DNA"/>
</dbReference>
<protein>
    <submittedName>
        <fullName evidence="1">Uncharacterized protein</fullName>
    </submittedName>
</protein>
<dbReference type="AlphaFoldDB" id="A0A7X0PAK6"/>
<comment type="caution">
    <text evidence="1">The sequence shown here is derived from an EMBL/GenBank/DDBJ whole genome shotgun (WGS) entry which is preliminary data.</text>
</comment>
<evidence type="ECO:0000313" key="2">
    <source>
        <dbReference type="Proteomes" id="UP000575083"/>
    </source>
</evidence>
<sequence length="43" mass="4542">MTKAPTLPHCVWSLPPKGARFALGQPGGETGFPLIILVDQEAP</sequence>
<name>A0A7X0PAK6_9BURK</name>
<evidence type="ECO:0000313" key="1">
    <source>
        <dbReference type="EMBL" id="MBB6558311.1"/>
    </source>
</evidence>
<gene>
    <name evidence="1" type="ORF">HNP48_000975</name>
</gene>
<keyword evidence="2" id="KW-1185">Reference proteome</keyword>
<reference evidence="1 2" key="1">
    <citation type="submission" date="2020-08" db="EMBL/GenBank/DDBJ databases">
        <title>Functional genomics of gut bacteria from endangered species of beetles.</title>
        <authorList>
            <person name="Carlos-Shanley C."/>
        </authorList>
    </citation>
    <scope>NUCLEOTIDE SEQUENCE [LARGE SCALE GENOMIC DNA]</scope>
    <source>
        <strain evidence="1 2">S00198</strain>
    </source>
</reference>